<dbReference type="GO" id="GO:0000028">
    <property type="term" value="P:ribosomal small subunit assembly"/>
    <property type="evidence" value="ECO:0007669"/>
    <property type="project" value="TreeGrafter"/>
</dbReference>
<gene>
    <name evidence="4" type="ORF">OPV22_023028</name>
</gene>
<evidence type="ECO:0008006" key="6">
    <source>
        <dbReference type="Google" id="ProtNLM"/>
    </source>
</evidence>
<dbReference type="Gene3D" id="1.10.10.10">
    <property type="entry name" value="Winged helix-like DNA-binding domain superfamily/Winged helix DNA-binding domain"/>
    <property type="match status" value="1"/>
</dbReference>
<evidence type="ECO:0000256" key="3">
    <source>
        <dbReference type="ARBA" id="ARBA00023274"/>
    </source>
</evidence>
<dbReference type="EMBL" id="JAQQAF010000006">
    <property type="protein sequence ID" value="KAJ8479301.1"/>
    <property type="molecule type" value="Genomic_DNA"/>
</dbReference>
<keyword evidence="5" id="KW-1185">Reference proteome</keyword>
<evidence type="ECO:0000256" key="2">
    <source>
        <dbReference type="ARBA" id="ARBA00022980"/>
    </source>
</evidence>
<reference evidence="4 5" key="1">
    <citation type="submission" date="2022-12" db="EMBL/GenBank/DDBJ databases">
        <title>Chromosome-scale assembly of the Ensete ventricosum genome.</title>
        <authorList>
            <person name="Dussert Y."/>
            <person name="Stocks J."/>
            <person name="Wendawek A."/>
            <person name="Woldeyes F."/>
            <person name="Nichols R.A."/>
            <person name="Borrell J.S."/>
        </authorList>
    </citation>
    <scope>NUCLEOTIDE SEQUENCE [LARGE SCALE GENOMIC DNA]</scope>
    <source>
        <strain evidence="5">cv. Maze</strain>
        <tissue evidence="4">Seeds</tissue>
    </source>
</reference>
<dbReference type="GO" id="GO:0006412">
    <property type="term" value="P:translation"/>
    <property type="evidence" value="ECO:0007669"/>
    <property type="project" value="InterPro"/>
</dbReference>
<dbReference type="PANTHER" id="PTHR11710:SF0">
    <property type="entry name" value="40S RIBOSOMAL PROTEIN S19"/>
    <property type="match status" value="1"/>
</dbReference>
<keyword evidence="3" id="KW-0687">Ribonucleoprotein</keyword>
<proteinExistence type="inferred from homology"/>
<comment type="similarity">
    <text evidence="1">Belongs to the eukaryotic ribosomal protein eS19 family.</text>
</comment>
<dbReference type="AlphaFoldDB" id="A0AAV8PCB8"/>
<keyword evidence="2" id="KW-0689">Ribosomal protein</keyword>
<name>A0AAV8PCB8_ENSVE</name>
<sequence>MEQAPGAVTKTVKDVSPHEFVKAYSAHLEIRQVFPVTDNALSVEQIKLELPEWTDIVKTGRFKELAPYNPDWYYIRTASMARKIYLRQGIGVGEVGGGLLLRGSEILTKLLDVSRFNRKDQNKSSTRKK</sequence>
<dbReference type="SUPFAM" id="SSF46785">
    <property type="entry name" value="Winged helix' DNA-binding domain"/>
    <property type="match status" value="1"/>
</dbReference>
<organism evidence="4 5">
    <name type="scientific">Ensete ventricosum</name>
    <name type="common">Abyssinian banana</name>
    <name type="synonym">Musa ensete</name>
    <dbReference type="NCBI Taxonomy" id="4639"/>
    <lineage>
        <taxon>Eukaryota</taxon>
        <taxon>Viridiplantae</taxon>
        <taxon>Streptophyta</taxon>
        <taxon>Embryophyta</taxon>
        <taxon>Tracheophyta</taxon>
        <taxon>Spermatophyta</taxon>
        <taxon>Magnoliopsida</taxon>
        <taxon>Liliopsida</taxon>
        <taxon>Zingiberales</taxon>
        <taxon>Musaceae</taxon>
        <taxon>Ensete</taxon>
    </lineage>
</organism>
<dbReference type="Proteomes" id="UP001222027">
    <property type="component" value="Unassembled WGS sequence"/>
</dbReference>
<dbReference type="GO" id="GO:0003735">
    <property type="term" value="F:structural constituent of ribosome"/>
    <property type="evidence" value="ECO:0007669"/>
    <property type="project" value="InterPro"/>
</dbReference>
<dbReference type="GO" id="GO:0022627">
    <property type="term" value="C:cytosolic small ribosomal subunit"/>
    <property type="evidence" value="ECO:0007669"/>
    <property type="project" value="TreeGrafter"/>
</dbReference>
<accession>A0AAV8PCB8</accession>
<dbReference type="Pfam" id="PF01090">
    <property type="entry name" value="Ribosomal_S19e"/>
    <property type="match status" value="1"/>
</dbReference>
<protein>
    <recommendedName>
        <fullName evidence="6">40S ribosomal protein S19</fullName>
    </recommendedName>
</protein>
<evidence type="ECO:0000313" key="4">
    <source>
        <dbReference type="EMBL" id="KAJ8479301.1"/>
    </source>
</evidence>
<dbReference type="SMART" id="SM01413">
    <property type="entry name" value="Ribosomal_S19e"/>
    <property type="match status" value="1"/>
</dbReference>
<dbReference type="InterPro" id="IPR001266">
    <property type="entry name" value="Ribosomal_eS19"/>
</dbReference>
<dbReference type="InterPro" id="IPR036390">
    <property type="entry name" value="WH_DNA-bd_sf"/>
</dbReference>
<evidence type="ECO:0000313" key="5">
    <source>
        <dbReference type="Proteomes" id="UP001222027"/>
    </source>
</evidence>
<dbReference type="GO" id="GO:0003723">
    <property type="term" value="F:RNA binding"/>
    <property type="evidence" value="ECO:0007669"/>
    <property type="project" value="TreeGrafter"/>
</dbReference>
<evidence type="ECO:0000256" key="1">
    <source>
        <dbReference type="ARBA" id="ARBA00010014"/>
    </source>
</evidence>
<dbReference type="PANTHER" id="PTHR11710">
    <property type="entry name" value="40S RIBOSOMAL PROTEIN S19"/>
    <property type="match status" value="1"/>
</dbReference>
<dbReference type="InterPro" id="IPR036388">
    <property type="entry name" value="WH-like_DNA-bd_sf"/>
</dbReference>
<comment type="caution">
    <text evidence="4">The sequence shown here is derived from an EMBL/GenBank/DDBJ whole genome shotgun (WGS) entry which is preliminary data.</text>
</comment>